<accession>A0AA50IB18</accession>
<name>A0AA50IB18_9CAUD</name>
<protein>
    <submittedName>
        <fullName evidence="3">Uncharacterized protein</fullName>
    </submittedName>
</protein>
<evidence type="ECO:0000256" key="1">
    <source>
        <dbReference type="SAM" id="Coils"/>
    </source>
</evidence>
<evidence type="ECO:0000256" key="2">
    <source>
        <dbReference type="SAM" id="MobiDB-lite"/>
    </source>
</evidence>
<feature type="coiled-coil region" evidence="1">
    <location>
        <begin position="299"/>
        <end position="333"/>
    </location>
</feature>
<organism evidence="3 4">
    <name type="scientific">Escherichia phage SR02</name>
    <dbReference type="NCBI Taxonomy" id="3056226"/>
    <lineage>
        <taxon>Viruses</taxon>
        <taxon>Duplodnaviria</taxon>
        <taxon>Heunggongvirae</taxon>
        <taxon>Uroviricota</taxon>
        <taxon>Caudoviricetes</taxon>
        <taxon>Mktvariviridae</taxon>
        <taxon>Gordonclarkvirinae</taxon>
        <taxon>Kuravirus</taxon>
        <taxon>Kuravirus SR02</taxon>
    </lineage>
</organism>
<sequence length="559" mass="60865">MQQTTYAQVRSRDPRNTFYGVNPGAASASPYMARPTQTADVSMYQRPAVPSSLAGLVSQAEEDQNAMVNPGFQQRLMEQQNQGAPTSLQGIDIGAPAPVVANPNLSTDQGLQDAGLMPSDPLPVTPPTKPLESGPMEFTPSQVEQAQGVVNTLAQGQDTGDGMAAATRAKDQERVNNDIMQVAKAKDPSEAWNKLQKEPFYQNSSFYAGLMGVGLSIMSGKSPIEAFQIGQGMANQDETKKQLEANRDALVEQGFSQDSIAAAIASGDPSLLKMRAKNPLQQEALYAERERRQNAEWDRRQAINEESAERNRKATLENQLALAEARGEITRENQVFKNEHSVRKTSPKWEKSEELGGITPNLRDKLQQSYRPVINVLSSRNKWMAPTEAAIAKLGTGASSQENAAQQRAAIENLTKLIQGGLASINGEVMNELTGDPDWVNNKLNKIQMMAGQGPTEANIKWLKALGTEIQEIDKEATKYQVAPLVESLMLDSGLAPENAIRAANSIFAPGSVRLTTEEFKEWSRGHSKVHDKTFPDDKPSKLKGGALSGSSDTSWFTK</sequence>
<feature type="region of interest" description="Disordered" evidence="2">
    <location>
        <begin position="522"/>
        <end position="559"/>
    </location>
</feature>
<reference evidence="3 4" key="1">
    <citation type="submission" date="2023-04" db="EMBL/GenBank/DDBJ databases">
        <authorList>
            <person name="Kongsomboonchoke P."/>
        </authorList>
    </citation>
    <scope>NUCLEOTIDE SEQUENCE [LARGE SCALE GENOMIC DNA]</scope>
</reference>
<gene>
    <name evidence="3" type="ORF">MEDNBIBF_00113</name>
</gene>
<proteinExistence type="predicted"/>
<feature type="compositionally biased region" description="Low complexity" evidence="2">
    <location>
        <begin position="543"/>
        <end position="552"/>
    </location>
</feature>
<evidence type="ECO:0000313" key="4">
    <source>
        <dbReference type="Proteomes" id="UP001237914"/>
    </source>
</evidence>
<dbReference type="Proteomes" id="UP001237914">
    <property type="component" value="Segment"/>
</dbReference>
<keyword evidence="4" id="KW-1185">Reference proteome</keyword>
<feature type="compositionally biased region" description="Basic and acidic residues" evidence="2">
    <location>
        <begin position="522"/>
        <end position="541"/>
    </location>
</feature>
<dbReference type="EMBL" id="OQ870566">
    <property type="protein sequence ID" value="WLW38313.1"/>
    <property type="molecule type" value="Genomic_DNA"/>
</dbReference>
<keyword evidence="1" id="KW-0175">Coiled coil</keyword>
<evidence type="ECO:0000313" key="3">
    <source>
        <dbReference type="EMBL" id="WLW38313.1"/>
    </source>
</evidence>